<feature type="domain" description="Aldehyde dehydrogenase" evidence="6">
    <location>
        <begin position="21"/>
        <end position="475"/>
    </location>
</feature>
<dbReference type="FunFam" id="3.40.605.10:FF:000026">
    <property type="entry name" value="Aldehyde dehydrogenase, putative"/>
    <property type="match status" value="1"/>
</dbReference>
<comment type="similarity">
    <text evidence="1 5">Belongs to the aldehyde dehydrogenase family.</text>
</comment>
<organism evidence="7 8">
    <name type="scientific">Sphingobium cupriresistens</name>
    <dbReference type="NCBI Taxonomy" id="1132417"/>
    <lineage>
        <taxon>Bacteria</taxon>
        <taxon>Pseudomonadati</taxon>
        <taxon>Pseudomonadota</taxon>
        <taxon>Alphaproteobacteria</taxon>
        <taxon>Sphingomonadales</taxon>
        <taxon>Sphingomonadaceae</taxon>
        <taxon>Sphingobium</taxon>
    </lineage>
</organism>
<evidence type="ECO:0000256" key="1">
    <source>
        <dbReference type="ARBA" id="ARBA00009986"/>
    </source>
</evidence>
<evidence type="ECO:0000313" key="7">
    <source>
        <dbReference type="EMBL" id="RYM07565.1"/>
    </source>
</evidence>
<dbReference type="InterPro" id="IPR029510">
    <property type="entry name" value="Ald_DH_CS_GLU"/>
</dbReference>
<dbReference type="OrthoDB" id="9802947at2"/>
<accession>A0A8G2DV75</accession>
<evidence type="ECO:0000256" key="3">
    <source>
        <dbReference type="ARBA" id="ARBA00023097"/>
    </source>
</evidence>
<keyword evidence="3" id="KW-0558">Oxidation</keyword>
<dbReference type="Pfam" id="PF00171">
    <property type="entry name" value="Aldedh"/>
    <property type="match status" value="1"/>
</dbReference>
<evidence type="ECO:0000259" key="6">
    <source>
        <dbReference type="Pfam" id="PF00171"/>
    </source>
</evidence>
<dbReference type="SUPFAM" id="SSF53720">
    <property type="entry name" value="ALDH-like"/>
    <property type="match status" value="1"/>
</dbReference>
<comment type="caution">
    <text evidence="7">The sequence shown here is derived from an EMBL/GenBank/DDBJ whole genome shotgun (WGS) entry which is preliminary data.</text>
</comment>
<reference evidence="7 8" key="1">
    <citation type="submission" date="2019-02" db="EMBL/GenBank/DDBJ databases">
        <authorList>
            <person name="Feng G."/>
        </authorList>
    </citation>
    <scope>NUCLEOTIDE SEQUENCE [LARGE SCALE GENOMIC DNA]</scope>
    <source>
        <strain evidence="7 8">CCTCC AB 2011146</strain>
    </source>
</reference>
<dbReference type="InterPro" id="IPR010102">
    <property type="entry name" value="Succ_semiAld_DH"/>
</dbReference>
<dbReference type="FunFam" id="3.40.309.10:FF:000004">
    <property type="entry name" value="Succinate-semialdehyde dehydrogenase I"/>
    <property type="match status" value="1"/>
</dbReference>
<dbReference type="Proteomes" id="UP000291572">
    <property type="component" value="Unassembled WGS sequence"/>
</dbReference>
<dbReference type="AlphaFoldDB" id="A0A8G2DV75"/>
<dbReference type="PROSITE" id="PS00070">
    <property type="entry name" value="ALDEHYDE_DEHYDR_CYS"/>
    <property type="match status" value="1"/>
</dbReference>
<dbReference type="Gene3D" id="3.40.605.10">
    <property type="entry name" value="Aldehyde Dehydrogenase, Chain A, domain 1"/>
    <property type="match status" value="1"/>
</dbReference>
<sequence>MNLSLAEPKLLRAQAFVDGAWIDGEARIDVLNPADSSLVGSVPDLGYREAEGAVDAAYRALTDWRKATGKQRAAILRRWYDLVLVHTDDLARLLTAEQGKPLHEAKAEVVYAASFIEWFAEEAKRVNGDVLAPHAADHRLLVRREPVGVVGAVTPWNFPLAMITRKAAPALAAGCTMVLKPSELTPLSALALAWLADQAGVPAGVFNIVTGQPAPIGDVLTADKRVRKFTFTGSTGVGKMLAARCMSTVKKVSLELGGNAPFIVFDDAKLDDAVEGAIASKFRNSGQTCVCTNRILVQSGVYEAFSRQLAARVRALAVGPGLSTGADQGPLIDERAVAKVESHIEDGVKHGARILTGGRRVPGAGHFFEPTVLVDVSPDALLCREETFGPLAGLVRFQTEDEAINLANATDSGLAAYVYTQSLERSWKVSEALEYGMVGLNTGLISTEVAPFGGVKESGLGREGSRYGIDEYLNWDCQDFRVWPGIMGNKESHYVTTQRACHTE</sequence>
<dbReference type="CDD" id="cd07103">
    <property type="entry name" value="ALDH_F5_SSADH_GabD"/>
    <property type="match status" value="1"/>
</dbReference>
<evidence type="ECO:0000256" key="2">
    <source>
        <dbReference type="ARBA" id="ARBA00023002"/>
    </source>
</evidence>
<evidence type="ECO:0000256" key="5">
    <source>
        <dbReference type="RuleBase" id="RU003345"/>
    </source>
</evidence>
<dbReference type="PANTHER" id="PTHR43353:SF5">
    <property type="entry name" value="SUCCINATE-SEMIALDEHYDE DEHYDROGENASE, MITOCHONDRIAL"/>
    <property type="match status" value="1"/>
</dbReference>
<evidence type="ECO:0000313" key="8">
    <source>
        <dbReference type="Proteomes" id="UP000291572"/>
    </source>
</evidence>
<dbReference type="InterPro" id="IPR016162">
    <property type="entry name" value="Ald_DH_N"/>
</dbReference>
<dbReference type="GO" id="GO:0009450">
    <property type="term" value="P:gamma-aminobutyric acid catabolic process"/>
    <property type="evidence" value="ECO:0007669"/>
    <property type="project" value="InterPro"/>
</dbReference>
<protein>
    <submittedName>
        <fullName evidence="7">NAD-dependent succinate-semialdehyde dehydrogenase</fullName>
    </submittedName>
</protein>
<dbReference type="NCBIfam" id="TIGR01780">
    <property type="entry name" value="SSADH"/>
    <property type="match status" value="1"/>
</dbReference>
<dbReference type="InterPro" id="IPR016160">
    <property type="entry name" value="Ald_DH_CS_CYS"/>
</dbReference>
<proteinExistence type="inferred from homology"/>
<dbReference type="FunFam" id="3.40.605.10:FF:000005">
    <property type="entry name" value="Succinate-semialdehyde dehydrogenase I"/>
    <property type="match status" value="1"/>
</dbReference>
<gene>
    <name evidence="7" type="ORF">EWH12_18635</name>
</gene>
<name>A0A8G2DV75_9SPHN</name>
<keyword evidence="2 5" id="KW-0560">Oxidoreductase</keyword>
<dbReference type="InterPro" id="IPR016161">
    <property type="entry name" value="Ald_DH/histidinol_DH"/>
</dbReference>
<dbReference type="InterPro" id="IPR016163">
    <property type="entry name" value="Ald_DH_C"/>
</dbReference>
<dbReference type="PROSITE" id="PS00687">
    <property type="entry name" value="ALDEHYDE_DEHYDR_GLU"/>
    <property type="match status" value="1"/>
</dbReference>
<evidence type="ECO:0000256" key="4">
    <source>
        <dbReference type="PROSITE-ProRule" id="PRU10007"/>
    </source>
</evidence>
<dbReference type="GO" id="GO:0004777">
    <property type="term" value="F:succinate-semialdehyde dehydrogenase (NAD+) activity"/>
    <property type="evidence" value="ECO:0007669"/>
    <property type="project" value="TreeGrafter"/>
</dbReference>
<dbReference type="PANTHER" id="PTHR43353">
    <property type="entry name" value="SUCCINATE-SEMIALDEHYDE DEHYDROGENASE, MITOCHONDRIAL"/>
    <property type="match status" value="1"/>
</dbReference>
<dbReference type="InterPro" id="IPR050740">
    <property type="entry name" value="Aldehyde_DH_Superfamily"/>
</dbReference>
<dbReference type="Gene3D" id="3.40.309.10">
    <property type="entry name" value="Aldehyde Dehydrogenase, Chain A, domain 2"/>
    <property type="match status" value="1"/>
</dbReference>
<dbReference type="EMBL" id="SEOO01000045">
    <property type="protein sequence ID" value="RYM07565.1"/>
    <property type="molecule type" value="Genomic_DNA"/>
</dbReference>
<feature type="active site" evidence="4">
    <location>
        <position position="255"/>
    </location>
</feature>
<dbReference type="InterPro" id="IPR015590">
    <property type="entry name" value="Aldehyde_DH_dom"/>
</dbReference>